<evidence type="ECO:0000256" key="1">
    <source>
        <dbReference type="SAM" id="MobiDB-lite"/>
    </source>
</evidence>
<evidence type="ECO:0000313" key="2">
    <source>
        <dbReference type="EMBL" id="CAB3699385.1"/>
    </source>
</evidence>
<gene>
    <name evidence="2" type="ORF">LMG22037_03419</name>
</gene>
<protein>
    <submittedName>
        <fullName evidence="2">Uncharacterized protein</fullName>
    </submittedName>
</protein>
<feature type="region of interest" description="Disordered" evidence="1">
    <location>
        <begin position="1"/>
        <end position="22"/>
    </location>
</feature>
<organism evidence="2 3">
    <name type="scientific">Paraburkholderia phenoliruptrix</name>
    <dbReference type="NCBI Taxonomy" id="252970"/>
    <lineage>
        <taxon>Bacteria</taxon>
        <taxon>Pseudomonadati</taxon>
        <taxon>Pseudomonadota</taxon>
        <taxon>Betaproteobacteria</taxon>
        <taxon>Burkholderiales</taxon>
        <taxon>Burkholderiaceae</taxon>
        <taxon>Paraburkholderia</taxon>
    </lineage>
</organism>
<dbReference type="RefSeq" id="WP_175145162.1">
    <property type="nucleotide sequence ID" value="NZ_CADFGL010000009.1"/>
</dbReference>
<proteinExistence type="predicted"/>
<reference evidence="2 3" key="1">
    <citation type="submission" date="2020-04" db="EMBL/GenBank/DDBJ databases">
        <authorList>
            <person name="De Canck E."/>
        </authorList>
    </citation>
    <scope>NUCLEOTIDE SEQUENCE [LARGE SCALE GENOMIC DNA]</scope>
    <source>
        <strain evidence="2 3">LMG 22037</strain>
    </source>
</reference>
<accession>A0A6J5BB11</accession>
<sequence>MRNASSNKDANTPDENAKPGIHAPTIARYMGAPVELTNLYSVNPLDSAVRSTTGAALHRAARHAR</sequence>
<dbReference type="EMBL" id="CADIKB010000015">
    <property type="protein sequence ID" value="CAB3699385.1"/>
    <property type="molecule type" value="Genomic_DNA"/>
</dbReference>
<evidence type="ECO:0000313" key="3">
    <source>
        <dbReference type="Proteomes" id="UP000494249"/>
    </source>
</evidence>
<dbReference type="Proteomes" id="UP000494249">
    <property type="component" value="Unassembled WGS sequence"/>
</dbReference>
<dbReference type="AlphaFoldDB" id="A0A6J5BB11"/>
<name>A0A6J5BB11_9BURK</name>
<feature type="compositionally biased region" description="Polar residues" evidence="1">
    <location>
        <begin position="1"/>
        <end position="14"/>
    </location>
</feature>